<accession>A0ABP5LGN7</accession>
<evidence type="ECO:0000313" key="2">
    <source>
        <dbReference type="EMBL" id="GAA2146071.1"/>
    </source>
</evidence>
<dbReference type="RefSeq" id="WP_344368103.1">
    <property type="nucleotide sequence ID" value="NZ_BAAAQB010000042.1"/>
</dbReference>
<gene>
    <name evidence="2" type="ORF">GCM10009825_39240</name>
</gene>
<evidence type="ECO:0000313" key="3">
    <source>
        <dbReference type="Proteomes" id="UP001500102"/>
    </source>
</evidence>
<evidence type="ECO:0000256" key="1">
    <source>
        <dbReference type="SAM" id="MobiDB-lite"/>
    </source>
</evidence>
<feature type="region of interest" description="Disordered" evidence="1">
    <location>
        <begin position="1"/>
        <end position="80"/>
    </location>
</feature>
<dbReference type="EMBL" id="BAAAQB010000042">
    <property type="protein sequence ID" value="GAA2146071.1"/>
    <property type="molecule type" value="Genomic_DNA"/>
</dbReference>
<keyword evidence="3" id="KW-1185">Reference proteome</keyword>
<proteinExistence type="predicted"/>
<name>A0ABP5LGN7_9MICC</name>
<feature type="compositionally biased region" description="Low complexity" evidence="1">
    <location>
        <begin position="20"/>
        <end position="38"/>
    </location>
</feature>
<comment type="caution">
    <text evidence="2">The sequence shown here is derived from an EMBL/GenBank/DDBJ whole genome shotgun (WGS) entry which is preliminary data.</text>
</comment>
<organism evidence="2 3">
    <name type="scientific">Arthrobacter humicola</name>
    <dbReference type="NCBI Taxonomy" id="409291"/>
    <lineage>
        <taxon>Bacteria</taxon>
        <taxon>Bacillati</taxon>
        <taxon>Actinomycetota</taxon>
        <taxon>Actinomycetes</taxon>
        <taxon>Micrococcales</taxon>
        <taxon>Micrococcaceae</taxon>
        <taxon>Arthrobacter</taxon>
    </lineage>
</organism>
<reference evidence="3" key="1">
    <citation type="journal article" date="2019" name="Int. J. Syst. Evol. Microbiol.">
        <title>The Global Catalogue of Microorganisms (GCM) 10K type strain sequencing project: providing services to taxonomists for standard genome sequencing and annotation.</title>
        <authorList>
            <consortium name="The Broad Institute Genomics Platform"/>
            <consortium name="The Broad Institute Genome Sequencing Center for Infectious Disease"/>
            <person name="Wu L."/>
            <person name="Ma J."/>
        </authorList>
    </citation>
    <scope>NUCLEOTIDE SEQUENCE [LARGE SCALE GENOMIC DNA]</scope>
    <source>
        <strain evidence="3">JCM 15921</strain>
    </source>
</reference>
<protein>
    <submittedName>
        <fullName evidence="2">Uncharacterized protein</fullName>
    </submittedName>
</protein>
<sequence length="89" mass="9670">MPADPDHPPGPGPTGHPDQDPIQDPGQDPIQDPIQDPGQDPEPELPPDPFPDWHHFTAGHPFPAANTDDPGWPEPLDDPIPEELVLSFL</sequence>
<dbReference type="Proteomes" id="UP001500102">
    <property type="component" value="Unassembled WGS sequence"/>
</dbReference>